<proteinExistence type="predicted"/>
<dbReference type="EMBL" id="RIBZ01000139">
    <property type="protein sequence ID" value="RNG30432.1"/>
    <property type="molecule type" value="Genomic_DNA"/>
</dbReference>
<dbReference type="Proteomes" id="UP000275401">
    <property type="component" value="Unassembled WGS sequence"/>
</dbReference>
<gene>
    <name evidence="1" type="ORF">EEJ42_10625</name>
</gene>
<keyword evidence="2" id="KW-1185">Reference proteome</keyword>
<accession>A0A3M8WK41</accession>
<evidence type="ECO:0000313" key="2">
    <source>
        <dbReference type="Proteomes" id="UP000275401"/>
    </source>
</evidence>
<keyword evidence="1" id="KW-0808">Transferase</keyword>
<dbReference type="Gene3D" id="3.40.50.300">
    <property type="entry name" value="P-loop containing nucleotide triphosphate hydrolases"/>
    <property type="match status" value="1"/>
</dbReference>
<dbReference type="InterPro" id="IPR027417">
    <property type="entry name" value="P-loop_NTPase"/>
</dbReference>
<sequence>MAARPLTFVVGTGRCGSTALSEVLRLHPHLLSLSELMASLEPSALPEGPLTGEEFWEILASPPAFANRLIREGFGLPEHTYPGFGGRFSADGDGIPAVAMTTLPHLSDEPDALFDALRPVVCGRPRGPVGEHHRALFDALAERFGSRAVVERSGFSLRLVPRLREVFPEARFVHLYRDGADCALSMSRHPGFRMIQLMREGGDVPGELAALMSDESAEIKPLLTRPVPLSAFGRLWSDTVIEGLAHLDALPGELVLPLSYEALLDAPDAELTRLAAHLGVEPLSGWLAGARVLLDGGRRGSAETLPPAELAALRESCAAGARALEA</sequence>
<dbReference type="Pfam" id="PF13469">
    <property type="entry name" value="Sulfotransfer_3"/>
    <property type="match status" value="1"/>
</dbReference>
<comment type="caution">
    <text evidence="1">The sequence shown here is derived from an EMBL/GenBank/DDBJ whole genome shotgun (WGS) entry which is preliminary data.</text>
</comment>
<name>A0A3M8WK41_9ACTN</name>
<dbReference type="GO" id="GO:0016740">
    <property type="term" value="F:transferase activity"/>
    <property type="evidence" value="ECO:0007669"/>
    <property type="project" value="UniProtKB-KW"/>
</dbReference>
<evidence type="ECO:0000313" key="1">
    <source>
        <dbReference type="EMBL" id="RNG30432.1"/>
    </source>
</evidence>
<protein>
    <submittedName>
        <fullName evidence="1">Sulfotransferase</fullName>
    </submittedName>
</protein>
<dbReference type="AlphaFoldDB" id="A0A3M8WK41"/>
<dbReference type="SUPFAM" id="SSF52540">
    <property type="entry name" value="P-loop containing nucleoside triphosphate hydrolases"/>
    <property type="match status" value="1"/>
</dbReference>
<reference evidence="1 2" key="1">
    <citation type="submission" date="2018-11" db="EMBL/GenBank/DDBJ databases">
        <title>The Potential of Streptomyces as Biocontrol Agents against the Tomato grey mould, Botrytis cinerea (Gray mold) Frontiers in Microbiology.</title>
        <authorList>
            <person name="Li D."/>
        </authorList>
    </citation>
    <scope>NUCLEOTIDE SEQUENCE [LARGE SCALE GENOMIC DNA]</scope>
    <source>
        <strain evidence="1 2">NEAU-LD23</strain>
    </source>
</reference>
<dbReference type="RefSeq" id="WP_123099710.1">
    <property type="nucleotide sequence ID" value="NZ_RIBZ01000139.1"/>
</dbReference>
<organism evidence="1 2">
    <name type="scientific">Streptomyces botrytidirepellens</name>
    <dbReference type="NCBI Taxonomy" id="2486417"/>
    <lineage>
        <taxon>Bacteria</taxon>
        <taxon>Bacillati</taxon>
        <taxon>Actinomycetota</taxon>
        <taxon>Actinomycetes</taxon>
        <taxon>Kitasatosporales</taxon>
        <taxon>Streptomycetaceae</taxon>
        <taxon>Streptomyces</taxon>
    </lineage>
</organism>